<dbReference type="KEGG" id="smo:SELMODRAFT_441324"/>
<dbReference type="InParanoid" id="D8RIL3"/>
<keyword evidence="6" id="KW-0449">Lipoprotein</keyword>
<evidence type="ECO:0000313" key="9">
    <source>
        <dbReference type="EMBL" id="EFJ28270.1"/>
    </source>
</evidence>
<feature type="chain" id="PRO_5003121837" description="FAS1 domain-containing protein" evidence="7">
    <location>
        <begin position="20"/>
        <end position="352"/>
    </location>
</feature>
<dbReference type="SUPFAM" id="SSF82153">
    <property type="entry name" value="FAS1 domain"/>
    <property type="match status" value="1"/>
</dbReference>
<evidence type="ECO:0000256" key="7">
    <source>
        <dbReference type="SAM" id="SignalP"/>
    </source>
</evidence>
<proteinExistence type="predicted"/>
<dbReference type="OMA" id="GEIGIWC"/>
<dbReference type="AlphaFoldDB" id="D8RIL3"/>
<keyword evidence="4 7" id="KW-0732">Signal</keyword>
<dbReference type="Proteomes" id="UP000001514">
    <property type="component" value="Unassembled WGS sequence"/>
</dbReference>
<dbReference type="eggNOG" id="ENOG502RZZR">
    <property type="taxonomic scope" value="Eukaryota"/>
</dbReference>
<dbReference type="GO" id="GO:0005886">
    <property type="term" value="C:plasma membrane"/>
    <property type="evidence" value="ECO:0000318"/>
    <property type="project" value="GO_Central"/>
</dbReference>
<reference evidence="9 10" key="1">
    <citation type="journal article" date="2011" name="Science">
        <title>The Selaginella genome identifies genetic changes associated with the evolution of vascular plants.</title>
        <authorList>
            <person name="Banks J.A."/>
            <person name="Nishiyama T."/>
            <person name="Hasebe M."/>
            <person name="Bowman J.L."/>
            <person name="Gribskov M."/>
            <person name="dePamphilis C."/>
            <person name="Albert V.A."/>
            <person name="Aono N."/>
            <person name="Aoyama T."/>
            <person name="Ambrose B.A."/>
            <person name="Ashton N.W."/>
            <person name="Axtell M.J."/>
            <person name="Barker E."/>
            <person name="Barker M.S."/>
            <person name="Bennetzen J.L."/>
            <person name="Bonawitz N.D."/>
            <person name="Chapple C."/>
            <person name="Cheng C."/>
            <person name="Correa L.G."/>
            <person name="Dacre M."/>
            <person name="DeBarry J."/>
            <person name="Dreyer I."/>
            <person name="Elias M."/>
            <person name="Engstrom E.M."/>
            <person name="Estelle M."/>
            <person name="Feng L."/>
            <person name="Finet C."/>
            <person name="Floyd S.K."/>
            <person name="Frommer W.B."/>
            <person name="Fujita T."/>
            <person name="Gramzow L."/>
            <person name="Gutensohn M."/>
            <person name="Harholt J."/>
            <person name="Hattori M."/>
            <person name="Heyl A."/>
            <person name="Hirai T."/>
            <person name="Hiwatashi Y."/>
            <person name="Ishikawa M."/>
            <person name="Iwata M."/>
            <person name="Karol K.G."/>
            <person name="Koehler B."/>
            <person name="Kolukisaoglu U."/>
            <person name="Kubo M."/>
            <person name="Kurata T."/>
            <person name="Lalonde S."/>
            <person name="Li K."/>
            <person name="Li Y."/>
            <person name="Litt A."/>
            <person name="Lyons E."/>
            <person name="Manning G."/>
            <person name="Maruyama T."/>
            <person name="Michael T.P."/>
            <person name="Mikami K."/>
            <person name="Miyazaki S."/>
            <person name="Morinaga S."/>
            <person name="Murata T."/>
            <person name="Mueller-Roeber B."/>
            <person name="Nelson D.R."/>
            <person name="Obara M."/>
            <person name="Oguri Y."/>
            <person name="Olmstead R.G."/>
            <person name="Onodera N."/>
            <person name="Petersen B.L."/>
            <person name="Pils B."/>
            <person name="Prigge M."/>
            <person name="Rensing S.A."/>
            <person name="Riano-Pachon D.M."/>
            <person name="Roberts A.W."/>
            <person name="Sato Y."/>
            <person name="Scheller H.V."/>
            <person name="Schulz B."/>
            <person name="Schulz C."/>
            <person name="Shakirov E.V."/>
            <person name="Shibagaki N."/>
            <person name="Shinohara N."/>
            <person name="Shippen D.E."/>
            <person name="Soerensen I."/>
            <person name="Sotooka R."/>
            <person name="Sugimoto N."/>
            <person name="Sugita M."/>
            <person name="Sumikawa N."/>
            <person name="Tanurdzic M."/>
            <person name="Theissen G."/>
            <person name="Ulvskov P."/>
            <person name="Wakazuki S."/>
            <person name="Weng J.K."/>
            <person name="Willats W.W."/>
            <person name="Wipf D."/>
            <person name="Wolf P.G."/>
            <person name="Yang L."/>
            <person name="Zimmer A.D."/>
            <person name="Zhu Q."/>
            <person name="Mitros T."/>
            <person name="Hellsten U."/>
            <person name="Loque D."/>
            <person name="Otillar R."/>
            <person name="Salamov A."/>
            <person name="Schmutz J."/>
            <person name="Shapiro H."/>
            <person name="Lindquist E."/>
            <person name="Lucas S."/>
            <person name="Rokhsar D."/>
            <person name="Grigoriev I.V."/>
        </authorList>
    </citation>
    <scope>NUCLEOTIDE SEQUENCE [LARGE SCALE GENOMIC DNA]</scope>
</reference>
<dbReference type="STRING" id="88036.D8RIL3"/>
<feature type="signal peptide" evidence="7">
    <location>
        <begin position="1"/>
        <end position="19"/>
    </location>
</feature>
<evidence type="ECO:0000256" key="6">
    <source>
        <dbReference type="ARBA" id="ARBA00023288"/>
    </source>
</evidence>
<gene>
    <name evidence="9" type="ORF">SELMODRAFT_441324</name>
</gene>
<dbReference type="Gene3D" id="2.30.180.10">
    <property type="entry name" value="FAS1 domain"/>
    <property type="match status" value="1"/>
</dbReference>
<name>D8RIL3_SELML</name>
<dbReference type="PROSITE" id="PS50213">
    <property type="entry name" value="FAS1"/>
    <property type="match status" value="1"/>
</dbReference>
<dbReference type="InterPro" id="IPR036378">
    <property type="entry name" value="FAS1_dom_sf"/>
</dbReference>
<dbReference type="PANTHER" id="PTHR32382">
    <property type="entry name" value="FASCICLIN-LIKE ARABINOGALACTAN PROTEIN"/>
    <property type="match status" value="1"/>
</dbReference>
<keyword evidence="3" id="KW-0325">Glycoprotein</keyword>
<evidence type="ECO:0000256" key="1">
    <source>
        <dbReference type="ARBA" id="ARBA00004609"/>
    </source>
</evidence>
<dbReference type="PANTHER" id="PTHR32382:SF0">
    <property type="entry name" value="FASCICLIN-LIKE ARABINOGALACTAN PROTEIN 4"/>
    <property type="match status" value="1"/>
</dbReference>
<keyword evidence="3" id="KW-0336">GPI-anchor</keyword>
<comment type="subcellular location">
    <subcellularLocation>
        <location evidence="1">Cell membrane</location>
        <topology evidence="1">Lipid-anchor</topology>
        <topology evidence="1">GPI-anchor</topology>
    </subcellularLocation>
</comment>
<keyword evidence="2" id="KW-1003">Cell membrane</keyword>
<keyword evidence="10" id="KW-1185">Reference proteome</keyword>
<organism evidence="10">
    <name type="scientific">Selaginella moellendorffii</name>
    <name type="common">Spikemoss</name>
    <dbReference type="NCBI Taxonomy" id="88036"/>
    <lineage>
        <taxon>Eukaryota</taxon>
        <taxon>Viridiplantae</taxon>
        <taxon>Streptophyta</taxon>
        <taxon>Embryophyta</taxon>
        <taxon>Tracheophyta</taxon>
        <taxon>Lycopodiopsida</taxon>
        <taxon>Selaginellales</taxon>
        <taxon>Selaginellaceae</taxon>
        <taxon>Selaginella</taxon>
    </lineage>
</organism>
<keyword evidence="5" id="KW-0472">Membrane</keyword>
<evidence type="ECO:0000256" key="3">
    <source>
        <dbReference type="ARBA" id="ARBA00022622"/>
    </source>
</evidence>
<dbReference type="HOGENOM" id="CLU_788450_0_0_1"/>
<dbReference type="EMBL" id="GL377580">
    <property type="protein sequence ID" value="EFJ28270.1"/>
    <property type="molecule type" value="Genomic_DNA"/>
</dbReference>
<accession>D8RIL3</accession>
<dbReference type="Gramene" id="EFJ28270">
    <property type="protein sequence ID" value="EFJ28270"/>
    <property type="gene ID" value="SELMODRAFT_441324"/>
</dbReference>
<dbReference type="InterPro" id="IPR033254">
    <property type="entry name" value="Plant_FLA"/>
</dbReference>
<evidence type="ECO:0000256" key="2">
    <source>
        <dbReference type="ARBA" id="ARBA00022475"/>
    </source>
</evidence>
<evidence type="ECO:0000256" key="5">
    <source>
        <dbReference type="ARBA" id="ARBA00023136"/>
    </source>
</evidence>
<sequence length="352" mass="37604">MKIPLAMALLLAVAATAAAFNVTEELQKEPDYSEFNDLLTKSGLASDVNTRNSITVAVIPNSKIDQLRGSLGQTATEKQLIDIIRVHIFLTYINPAVKNEDQQITSLYQTTGKAPGQDGTANLTNTKAGLDIVMSGSNTTIVKSVKQIGYNLSIVEVDKPLTPNGVLPQAPTPAPPPGTVPAPAPVPVAPAPILAPAPGLAAATPASTRSPGSASDQSSASRILASTLLLGSSIVGFALLWEWLCVKRFCLHQERGVPRKLFQTGAELVKHEPREVPSGTVSDPKQYQGSIAKDDAGQIVGTRLILDKKLRWPSWSKVNVATYRCDNMTTSDNSFLPFLGEIGIWCNMLLSW</sequence>
<protein>
    <recommendedName>
        <fullName evidence="8">FAS1 domain-containing protein</fullName>
    </recommendedName>
</protein>
<evidence type="ECO:0000313" key="10">
    <source>
        <dbReference type="Proteomes" id="UP000001514"/>
    </source>
</evidence>
<dbReference type="GO" id="GO:0098552">
    <property type="term" value="C:side of membrane"/>
    <property type="evidence" value="ECO:0007669"/>
    <property type="project" value="UniProtKB-KW"/>
</dbReference>
<feature type="domain" description="FAS1" evidence="8">
    <location>
        <begin position="19"/>
        <end position="161"/>
    </location>
</feature>
<evidence type="ECO:0000259" key="8">
    <source>
        <dbReference type="PROSITE" id="PS50213"/>
    </source>
</evidence>
<evidence type="ECO:0000256" key="4">
    <source>
        <dbReference type="ARBA" id="ARBA00022729"/>
    </source>
</evidence>
<dbReference type="InterPro" id="IPR000782">
    <property type="entry name" value="FAS1_domain"/>
</dbReference>